<comment type="cofactor">
    <cofactor evidence="8">
        <name>Mg(2+)</name>
        <dbReference type="ChEBI" id="CHEBI:18420"/>
    </cofactor>
</comment>
<name>A0ABS9PBB6_9GAMM</name>
<feature type="binding site" evidence="8">
    <location>
        <position position="71"/>
    </location>
    <ligand>
        <name>GTP</name>
        <dbReference type="ChEBI" id="CHEBI:37565"/>
    </ligand>
</feature>
<evidence type="ECO:0000313" key="11">
    <source>
        <dbReference type="Proteomes" id="UP000814385"/>
    </source>
</evidence>
<evidence type="ECO:0000256" key="5">
    <source>
        <dbReference type="ARBA" id="ARBA00022842"/>
    </source>
</evidence>
<dbReference type="Proteomes" id="UP000814385">
    <property type="component" value="Unassembled WGS sequence"/>
</dbReference>
<dbReference type="InterPro" id="IPR025877">
    <property type="entry name" value="MobA-like_NTP_Trfase"/>
</dbReference>
<comment type="function">
    <text evidence="8">Transfers a GMP moiety from GTP to Mo-molybdopterin (Mo-MPT) cofactor (Moco or molybdenum cofactor) to form Mo-molybdopterin guanine dinucleotide (Mo-MGD) cofactor.</text>
</comment>
<dbReference type="EC" id="2.7.7.77" evidence="8"/>
<comment type="domain">
    <text evidence="8">The N-terminal domain determines nucleotide recognition and specific binding, while the C-terminal domain determines the specific binding to the target protein.</text>
</comment>
<keyword evidence="10" id="KW-0548">Nucleotidyltransferase</keyword>
<dbReference type="SUPFAM" id="SSF53448">
    <property type="entry name" value="Nucleotide-diphospho-sugar transferases"/>
    <property type="match status" value="1"/>
</dbReference>
<evidence type="ECO:0000256" key="2">
    <source>
        <dbReference type="ARBA" id="ARBA00022679"/>
    </source>
</evidence>
<dbReference type="InterPro" id="IPR013482">
    <property type="entry name" value="Molybde_CF_guanTrfase"/>
</dbReference>
<accession>A0ABS9PBB6</accession>
<comment type="catalytic activity">
    <reaction evidence="8">
        <text>Mo-molybdopterin + GTP + H(+) = Mo-molybdopterin guanine dinucleotide + diphosphate</text>
        <dbReference type="Rhea" id="RHEA:34243"/>
        <dbReference type="ChEBI" id="CHEBI:15378"/>
        <dbReference type="ChEBI" id="CHEBI:33019"/>
        <dbReference type="ChEBI" id="CHEBI:37565"/>
        <dbReference type="ChEBI" id="CHEBI:71302"/>
        <dbReference type="ChEBI" id="CHEBI:71310"/>
        <dbReference type="EC" id="2.7.7.77"/>
    </reaction>
</comment>
<evidence type="ECO:0000256" key="7">
    <source>
        <dbReference type="ARBA" id="ARBA00023150"/>
    </source>
</evidence>
<evidence type="ECO:0000256" key="3">
    <source>
        <dbReference type="ARBA" id="ARBA00022723"/>
    </source>
</evidence>
<dbReference type="EMBL" id="JABFUC010000012">
    <property type="protein sequence ID" value="MCG6659046.1"/>
    <property type="molecule type" value="Genomic_DNA"/>
</dbReference>
<comment type="subcellular location">
    <subcellularLocation>
        <location evidence="8">Cytoplasm</location>
    </subcellularLocation>
</comment>
<evidence type="ECO:0000313" key="10">
    <source>
        <dbReference type="EMBL" id="MCG6659046.1"/>
    </source>
</evidence>
<feature type="domain" description="MobA-like NTP transferase" evidence="9">
    <location>
        <begin position="9"/>
        <end position="163"/>
    </location>
</feature>
<gene>
    <name evidence="8 10" type="primary">mobA</name>
    <name evidence="10" type="ORF">HOP52_14905</name>
</gene>
<dbReference type="Gene3D" id="3.90.550.10">
    <property type="entry name" value="Spore Coat Polysaccharide Biosynthesis Protein SpsA, Chain A"/>
    <property type="match status" value="1"/>
</dbReference>
<feature type="binding site" evidence="8">
    <location>
        <position position="101"/>
    </location>
    <ligand>
        <name>Mg(2+)</name>
        <dbReference type="ChEBI" id="CHEBI:18420"/>
    </ligand>
</feature>
<feature type="binding site" evidence="8">
    <location>
        <position position="101"/>
    </location>
    <ligand>
        <name>GTP</name>
        <dbReference type="ChEBI" id="CHEBI:37565"/>
    </ligand>
</feature>
<reference evidence="10 11" key="1">
    <citation type="submission" date="2020-05" db="EMBL/GenBank/DDBJ databases">
        <title>Comparative genomic analysis of denitrifying bacteria from Halomonas genus.</title>
        <authorList>
            <person name="Wang L."/>
            <person name="Shao Z."/>
        </authorList>
    </citation>
    <scope>NUCLEOTIDE SEQUENCE [LARGE SCALE GENOMIC DNA]</scope>
    <source>
        <strain evidence="10 11">A4</strain>
    </source>
</reference>
<keyword evidence="5 8" id="KW-0460">Magnesium</keyword>
<keyword evidence="4 8" id="KW-0547">Nucleotide-binding</keyword>
<organism evidence="10 11">
    <name type="scientific">Billgrantia campisalis</name>
    <dbReference type="NCBI Taxonomy" id="74661"/>
    <lineage>
        <taxon>Bacteria</taxon>
        <taxon>Pseudomonadati</taxon>
        <taxon>Pseudomonadota</taxon>
        <taxon>Gammaproteobacteria</taxon>
        <taxon>Oceanospirillales</taxon>
        <taxon>Halomonadaceae</taxon>
        <taxon>Billgrantia</taxon>
    </lineage>
</organism>
<dbReference type="NCBIfam" id="TIGR02665">
    <property type="entry name" value="molyb_mobA"/>
    <property type="match status" value="1"/>
</dbReference>
<evidence type="ECO:0000256" key="1">
    <source>
        <dbReference type="ARBA" id="ARBA00022490"/>
    </source>
</evidence>
<protein>
    <recommendedName>
        <fullName evidence="8">Molybdenum cofactor guanylyltransferase</fullName>
        <shortName evidence="8">MoCo guanylyltransferase</shortName>
        <ecNumber evidence="8">2.7.7.77</ecNumber>
    </recommendedName>
    <alternativeName>
        <fullName evidence="8">GTP:molybdopterin guanylyltransferase</fullName>
    </alternativeName>
    <alternativeName>
        <fullName evidence="8">Mo-MPT guanylyltransferase</fullName>
    </alternativeName>
    <alternativeName>
        <fullName evidence="8">Molybdopterin guanylyltransferase</fullName>
    </alternativeName>
    <alternativeName>
        <fullName evidence="8">Molybdopterin-guanine dinucleotide synthase</fullName>
        <shortName evidence="8">MGD synthase</shortName>
    </alternativeName>
</protein>
<dbReference type="PANTHER" id="PTHR19136:SF81">
    <property type="entry name" value="MOLYBDENUM COFACTOR GUANYLYLTRANSFERASE"/>
    <property type="match status" value="1"/>
</dbReference>
<evidence type="ECO:0000256" key="4">
    <source>
        <dbReference type="ARBA" id="ARBA00022741"/>
    </source>
</evidence>
<feature type="binding site" evidence="8">
    <location>
        <position position="53"/>
    </location>
    <ligand>
        <name>GTP</name>
        <dbReference type="ChEBI" id="CHEBI:37565"/>
    </ligand>
</feature>
<evidence type="ECO:0000256" key="8">
    <source>
        <dbReference type="HAMAP-Rule" id="MF_00316"/>
    </source>
</evidence>
<dbReference type="HAMAP" id="MF_00316">
    <property type="entry name" value="MobA"/>
    <property type="match status" value="1"/>
</dbReference>
<keyword evidence="3 8" id="KW-0479">Metal-binding</keyword>
<keyword evidence="6 8" id="KW-0342">GTP-binding</keyword>
<proteinExistence type="inferred from homology"/>
<sequence length="201" mass="21978">MTPQRDVTGLILAGGQGRRMGGRDKGLEPLAGRPLVTHVMDRLVGRVASVMINANRHLEAYAGFGDRLVTDLEGGYQGPLMGIYSGLRAAETPWVLVVPCDTPALPMALVPRLVAGLGDCDIAVAHDGERLHPVVALLRTRLADDLGEALAAGERKIDRWYARHAWCPVDFHDCPEAFTNLNTESDKRRHEARLDEESRTP</sequence>
<comment type="caution">
    <text evidence="10">The sequence shown here is derived from an EMBL/GenBank/DDBJ whole genome shotgun (WGS) entry which is preliminary data.</text>
</comment>
<comment type="subunit">
    <text evidence="8">Monomer.</text>
</comment>
<dbReference type="Pfam" id="PF12804">
    <property type="entry name" value="NTP_transf_3"/>
    <property type="match status" value="1"/>
</dbReference>
<evidence type="ECO:0000259" key="9">
    <source>
        <dbReference type="Pfam" id="PF12804"/>
    </source>
</evidence>
<dbReference type="RefSeq" id="WP_238978187.1">
    <property type="nucleotide sequence ID" value="NZ_JABFUC010000012.1"/>
</dbReference>
<comment type="similarity">
    <text evidence="8">Belongs to the MobA family.</text>
</comment>
<dbReference type="GO" id="GO:0061603">
    <property type="term" value="F:molybdenum cofactor guanylyltransferase activity"/>
    <property type="evidence" value="ECO:0007669"/>
    <property type="project" value="UniProtKB-EC"/>
</dbReference>
<dbReference type="CDD" id="cd02503">
    <property type="entry name" value="MobA"/>
    <property type="match status" value="1"/>
</dbReference>
<keyword evidence="11" id="KW-1185">Reference proteome</keyword>
<dbReference type="PANTHER" id="PTHR19136">
    <property type="entry name" value="MOLYBDENUM COFACTOR GUANYLYLTRANSFERASE"/>
    <property type="match status" value="1"/>
</dbReference>
<keyword evidence="1 8" id="KW-0963">Cytoplasm</keyword>
<feature type="binding site" evidence="8">
    <location>
        <position position="25"/>
    </location>
    <ligand>
        <name>GTP</name>
        <dbReference type="ChEBI" id="CHEBI:37565"/>
    </ligand>
</feature>
<keyword evidence="2 8" id="KW-0808">Transferase</keyword>
<feature type="binding site" evidence="8">
    <location>
        <begin position="12"/>
        <end position="14"/>
    </location>
    <ligand>
        <name>GTP</name>
        <dbReference type="ChEBI" id="CHEBI:37565"/>
    </ligand>
</feature>
<evidence type="ECO:0000256" key="6">
    <source>
        <dbReference type="ARBA" id="ARBA00023134"/>
    </source>
</evidence>
<keyword evidence="7 8" id="KW-0501">Molybdenum cofactor biosynthesis</keyword>
<dbReference type="InterPro" id="IPR029044">
    <property type="entry name" value="Nucleotide-diphossugar_trans"/>
</dbReference>